<dbReference type="SUPFAM" id="SSF55874">
    <property type="entry name" value="ATPase domain of HSP90 chaperone/DNA topoisomerase II/histidine kinase"/>
    <property type="match status" value="1"/>
</dbReference>
<dbReference type="InterPro" id="IPR001789">
    <property type="entry name" value="Sig_transdc_resp-reg_receiver"/>
</dbReference>
<feature type="modified residue" description="4-aspartylphosphate" evidence="12">
    <location>
        <position position="993"/>
    </location>
</feature>
<dbReference type="SMART" id="SM00387">
    <property type="entry name" value="HATPase_c"/>
    <property type="match status" value="1"/>
</dbReference>
<dbReference type="SMART" id="SM00448">
    <property type="entry name" value="REC"/>
    <property type="match status" value="1"/>
</dbReference>
<evidence type="ECO:0000256" key="5">
    <source>
        <dbReference type="ARBA" id="ARBA00022553"/>
    </source>
</evidence>
<dbReference type="STRING" id="192814.GCA_900166575_03375"/>
<dbReference type="SUPFAM" id="SSF52172">
    <property type="entry name" value="CheY-like"/>
    <property type="match status" value="1"/>
</dbReference>
<dbReference type="FunFam" id="1.10.287.130:FF:000001">
    <property type="entry name" value="Two-component sensor histidine kinase"/>
    <property type="match status" value="1"/>
</dbReference>
<comment type="caution">
    <text evidence="19">The sequence shown here is derived from an EMBL/GenBank/DDBJ whole genome shotgun (WGS) entry which is preliminary data.</text>
</comment>
<dbReference type="InterPro" id="IPR011006">
    <property type="entry name" value="CheY-like_superfamily"/>
</dbReference>
<dbReference type="FunFam" id="3.30.565.10:FF:000006">
    <property type="entry name" value="Sensor histidine kinase WalK"/>
    <property type="match status" value="1"/>
</dbReference>
<keyword evidence="4" id="KW-1003">Cell membrane</keyword>
<proteinExistence type="predicted"/>
<keyword evidence="20" id="KW-1185">Reference proteome</keyword>
<comment type="catalytic activity">
    <reaction evidence="1">
        <text>ATP + protein L-histidine = ADP + protein N-phospho-L-histidine.</text>
        <dbReference type="EC" id="2.7.13.3"/>
    </reaction>
</comment>
<dbReference type="Gene3D" id="3.30.450.20">
    <property type="entry name" value="PAS domain"/>
    <property type="match status" value="2"/>
</dbReference>
<dbReference type="GO" id="GO:0005524">
    <property type="term" value="F:ATP binding"/>
    <property type="evidence" value="ECO:0007669"/>
    <property type="project" value="UniProtKB-KW"/>
</dbReference>
<protein>
    <recommendedName>
        <fullName evidence="3">histidine kinase</fullName>
        <ecNumber evidence="3">2.7.13.3</ecNumber>
    </recommendedName>
</protein>
<evidence type="ECO:0000256" key="4">
    <source>
        <dbReference type="ARBA" id="ARBA00022475"/>
    </source>
</evidence>
<dbReference type="InterPro" id="IPR003661">
    <property type="entry name" value="HisK_dim/P_dom"/>
</dbReference>
<dbReference type="RefSeq" id="WP_135327977.1">
    <property type="nucleotide sequence ID" value="NZ_SRJC01000003.1"/>
</dbReference>
<dbReference type="GO" id="GO:0000155">
    <property type="term" value="F:phosphorelay sensor kinase activity"/>
    <property type="evidence" value="ECO:0007669"/>
    <property type="project" value="InterPro"/>
</dbReference>
<keyword evidence="5 12" id="KW-0597">Phosphoprotein</keyword>
<dbReference type="Pfam" id="PF02518">
    <property type="entry name" value="HATPase_c"/>
    <property type="match status" value="1"/>
</dbReference>
<evidence type="ECO:0000259" key="18">
    <source>
        <dbReference type="PROSITE" id="PS50885"/>
    </source>
</evidence>
<dbReference type="InterPro" id="IPR036097">
    <property type="entry name" value="HisK_dim/P_sf"/>
</dbReference>
<dbReference type="Pfam" id="PF13426">
    <property type="entry name" value="PAS_9"/>
    <property type="match status" value="2"/>
</dbReference>
<dbReference type="Proteomes" id="UP000297982">
    <property type="component" value="Unassembled WGS sequence"/>
</dbReference>
<dbReference type="SUPFAM" id="SSF158472">
    <property type="entry name" value="HAMP domain-like"/>
    <property type="match status" value="1"/>
</dbReference>
<keyword evidence="14" id="KW-1133">Transmembrane helix</keyword>
<evidence type="ECO:0000256" key="12">
    <source>
        <dbReference type="PROSITE-ProRule" id="PRU00169"/>
    </source>
</evidence>
<keyword evidence="13" id="KW-0175">Coiled coil</keyword>
<feature type="domain" description="Histidine kinase" evidence="15">
    <location>
        <begin position="715"/>
        <end position="930"/>
    </location>
</feature>
<accession>A0A4Z0GX09</accession>
<evidence type="ECO:0000256" key="6">
    <source>
        <dbReference type="ARBA" id="ARBA00022679"/>
    </source>
</evidence>
<dbReference type="InterPro" id="IPR003660">
    <property type="entry name" value="HAMP_dom"/>
</dbReference>
<keyword evidence="7" id="KW-0547">Nucleotide-binding</keyword>
<sequence length="1076" mass="123421">MIEYFQRSIRRKFLLAMITVVVITCVATSVLFFVQYTNKTQQQNESQQLTQKMNILENITDTYESMVFRVRGYVAFSNEDELQQARQDRLRLLSQIEEAKQLSLSAEEYQLIHTLGQFVRTYWEDRFPPVQQLVETENYEAIHEAGLNNTTLEVNNLISQLHTISEEAQSHINEESNEFLTRVERISYLMFGLLVVVIAILSLAFRNLSRGVGQPLTELAEASEAIAAGHYHELPSSKRQDEIGKLTRSFRHMTEQITEREENQSAQNEELVAQQEMLEAYVNDLRNKDLALNASSMVARLDKGGWIESSNSLLADASMYRERELEGRHFLSLIEGQEGQRNTDIQKAFHGLEHGRVWKGELTCVRKDGEHFYADTAIVPNINEQGDIEQYIVIQQDITERRKTSEQLKQALTETEAAKSTVEKMNTLNQDLSATMDTRQLLDVVIHRLSHLYPFDYGMFLLLDSGEAATVGMGEWNRNEYSREAFAHVIDRIHHNETYFLREREVGGEEQGYLLDNTPAYDLHVPLYDSKNTLIALLAVTRVGKEYDRQEIDEMFSILQRVSLYIERIDSYEQTEINRQLNQDIIDNINEGILFVDDEGGIAQYNQNWLRFLNLAHYQHESLVDFTIHQWLQKVCHHIVDCERFVSFFKGMVFSESIPSNTHRFEVDLGKEKRVVELYGEPIYHHEDKEGTLFVFRDITSEYEVNEMKTNLVSTVSHELRTPLASVLGYTELMIHRDLPEERQKKYLNTIHREAKRLTNLINDFLDLQRMETGRETFKKERVDLAEVVQEVTDNLQVSNPDHAIRLCDQTSNALVHADRGKMTQLFTNLIGNAVKFSPDGGEVVVAMNQDEEQLVLHISDEGIGIPEHELPKLFTKFHRIDNSSQRKIGGTGLGLAISKEIVESHQGRITVHSEPGVGSVFSVILPLYEPRKGDTKKSDHLPQVVLIEDDRTLSNLIEDELEDVAIKVSQYNEGASVLQSLPDMKPDAFIVDLTLADQVSGWDIIEAIKKQNHLKDVPIFISSALSESERATDLEVEGYLVKPYPLKKLSTVILQTIFHNKKNGQILIADTDLTS</sequence>
<evidence type="ECO:0000256" key="13">
    <source>
        <dbReference type="SAM" id="Coils"/>
    </source>
</evidence>
<reference evidence="19 20" key="1">
    <citation type="journal article" date="2003" name="Int. J. Syst. Evol. Microbiol.">
        <title>Halobacillus salinus sp. nov., isolated from a salt lake on the coast of the East Sea in Korea.</title>
        <authorList>
            <person name="Yoon J.H."/>
            <person name="Kang K.H."/>
            <person name="Park Y.H."/>
        </authorList>
    </citation>
    <scope>NUCLEOTIDE SEQUENCE [LARGE SCALE GENOMIC DNA]</scope>
    <source>
        <strain evidence="19 20">HSL-3</strain>
    </source>
</reference>
<dbReference type="PROSITE" id="PS50109">
    <property type="entry name" value="HIS_KIN"/>
    <property type="match status" value="1"/>
</dbReference>
<dbReference type="SUPFAM" id="SSF47384">
    <property type="entry name" value="Homodimeric domain of signal transducing histidine kinase"/>
    <property type="match status" value="1"/>
</dbReference>
<dbReference type="Pfam" id="PF00672">
    <property type="entry name" value="HAMP"/>
    <property type="match status" value="1"/>
</dbReference>
<evidence type="ECO:0000256" key="9">
    <source>
        <dbReference type="ARBA" id="ARBA00022840"/>
    </source>
</evidence>
<dbReference type="InterPro" id="IPR004358">
    <property type="entry name" value="Sig_transdc_His_kin-like_C"/>
</dbReference>
<dbReference type="SMART" id="SM00304">
    <property type="entry name" value="HAMP"/>
    <property type="match status" value="1"/>
</dbReference>
<feature type="domain" description="Response regulatory" evidence="16">
    <location>
        <begin position="944"/>
        <end position="1058"/>
    </location>
</feature>
<evidence type="ECO:0000256" key="1">
    <source>
        <dbReference type="ARBA" id="ARBA00000085"/>
    </source>
</evidence>
<dbReference type="AlphaFoldDB" id="A0A4Z0GX09"/>
<dbReference type="PANTHER" id="PTHR43711:SF1">
    <property type="entry name" value="HISTIDINE KINASE 1"/>
    <property type="match status" value="1"/>
</dbReference>
<gene>
    <name evidence="19" type="ORF">E4663_13380</name>
</gene>
<dbReference type="PRINTS" id="PR00344">
    <property type="entry name" value="BCTRLSENSOR"/>
</dbReference>
<evidence type="ECO:0000313" key="19">
    <source>
        <dbReference type="EMBL" id="TGB02330.1"/>
    </source>
</evidence>
<keyword evidence="8" id="KW-0418">Kinase</keyword>
<feature type="domain" description="HAMP" evidence="18">
    <location>
        <begin position="210"/>
        <end position="262"/>
    </location>
</feature>
<dbReference type="Gene3D" id="1.10.287.130">
    <property type="match status" value="1"/>
</dbReference>
<dbReference type="PROSITE" id="PS50885">
    <property type="entry name" value="HAMP"/>
    <property type="match status" value="1"/>
</dbReference>
<dbReference type="CDD" id="cd16922">
    <property type="entry name" value="HATPase_EvgS-ArcB-TorS-like"/>
    <property type="match status" value="1"/>
</dbReference>
<feature type="coiled-coil region" evidence="13">
    <location>
        <begin position="39"/>
        <end position="102"/>
    </location>
</feature>
<keyword evidence="11 14" id="KW-0472">Membrane</keyword>
<keyword evidence="10" id="KW-0902">Two-component regulatory system</keyword>
<dbReference type="InterPro" id="IPR001610">
    <property type="entry name" value="PAC"/>
</dbReference>
<evidence type="ECO:0000259" key="16">
    <source>
        <dbReference type="PROSITE" id="PS50110"/>
    </source>
</evidence>
<feature type="transmembrane region" description="Helical" evidence="14">
    <location>
        <begin position="186"/>
        <end position="205"/>
    </location>
</feature>
<dbReference type="EMBL" id="SRJC01000003">
    <property type="protein sequence ID" value="TGB02330.1"/>
    <property type="molecule type" value="Genomic_DNA"/>
</dbReference>
<dbReference type="Pfam" id="PF00512">
    <property type="entry name" value="HisKA"/>
    <property type="match status" value="1"/>
</dbReference>
<dbReference type="Gene3D" id="6.10.340.10">
    <property type="match status" value="1"/>
</dbReference>
<dbReference type="InterPro" id="IPR036890">
    <property type="entry name" value="HATPase_C_sf"/>
</dbReference>
<dbReference type="InterPro" id="IPR000700">
    <property type="entry name" value="PAS-assoc_C"/>
</dbReference>
<evidence type="ECO:0000259" key="17">
    <source>
        <dbReference type="PROSITE" id="PS50113"/>
    </source>
</evidence>
<evidence type="ECO:0000259" key="15">
    <source>
        <dbReference type="PROSITE" id="PS50109"/>
    </source>
</evidence>
<dbReference type="PROSITE" id="PS50113">
    <property type="entry name" value="PAC"/>
    <property type="match status" value="1"/>
</dbReference>
<comment type="subcellular location">
    <subcellularLocation>
        <location evidence="2">Cell membrane</location>
        <topology evidence="2">Multi-pass membrane protein</topology>
    </subcellularLocation>
</comment>
<evidence type="ECO:0000256" key="14">
    <source>
        <dbReference type="SAM" id="Phobius"/>
    </source>
</evidence>
<dbReference type="EC" id="2.7.13.3" evidence="3"/>
<evidence type="ECO:0000256" key="10">
    <source>
        <dbReference type="ARBA" id="ARBA00023012"/>
    </source>
</evidence>
<dbReference type="SMART" id="SM00086">
    <property type="entry name" value="PAC"/>
    <property type="match status" value="2"/>
</dbReference>
<organism evidence="19 20">
    <name type="scientific">Halobacillus salinus</name>
    <dbReference type="NCBI Taxonomy" id="192814"/>
    <lineage>
        <taxon>Bacteria</taxon>
        <taxon>Bacillati</taxon>
        <taxon>Bacillota</taxon>
        <taxon>Bacilli</taxon>
        <taxon>Bacillales</taxon>
        <taxon>Bacillaceae</taxon>
        <taxon>Halobacillus</taxon>
    </lineage>
</organism>
<dbReference type="InterPro" id="IPR005467">
    <property type="entry name" value="His_kinase_dom"/>
</dbReference>
<evidence type="ECO:0000256" key="3">
    <source>
        <dbReference type="ARBA" id="ARBA00012438"/>
    </source>
</evidence>
<keyword evidence="6" id="KW-0808">Transferase</keyword>
<name>A0A4Z0GX09_9BACI</name>
<dbReference type="CDD" id="cd00130">
    <property type="entry name" value="PAS"/>
    <property type="match status" value="1"/>
</dbReference>
<dbReference type="Pfam" id="PF00072">
    <property type="entry name" value="Response_reg"/>
    <property type="match status" value="1"/>
</dbReference>
<feature type="transmembrane region" description="Helical" evidence="14">
    <location>
        <begin position="13"/>
        <end position="34"/>
    </location>
</feature>
<evidence type="ECO:0000256" key="2">
    <source>
        <dbReference type="ARBA" id="ARBA00004651"/>
    </source>
</evidence>
<dbReference type="PANTHER" id="PTHR43711">
    <property type="entry name" value="TWO-COMPONENT HISTIDINE KINASE"/>
    <property type="match status" value="1"/>
</dbReference>
<dbReference type="SUPFAM" id="SSF55785">
    <property type="entry name" value="PYP-like sensor domain (PAS domain)"/>
    <property type="match status" value="2"/>
</dbReference>
<dbReference type="SMART" id="SM00091">
    <property type="entry name" value="PAS"/>
    <property type="match status" value="2"/>
</dbReference>
<evidence type="ECO:0000256" key="7">
    <source>
        <dbReference type="ARBA" id="ARBA00022741"/>
    </source>
</evidence>
<dbReference type="CDD" id="cd00082">
    <property type="entry name" value="HisKA"/>
    <property type="match status" value="1"/>
</dbReference>
<evidence type="ECO:0000256" key="11">
    <source>
        <dbReference type="ARBA" id="ARBA00023136"/>
    </source>
</evidence>
<dbReference type="PROSITE" id="PS50110">
    <property type="entry name" value="RESPONSE_REGULATORY"/>
    <property type="match status" value="1"/>
</dbReference>
<dbReference type="Gene3D" id="3.40.50.2300">
    <property type="match status" value="1"/>
</dbReference>
<evidence type="ECO:0000313" key="20">
    <source>
        <dbReference type="Proteomes" id="UP000297982"/>
    </source>
</evidence>
<dbReference type="SUPFAM" id="SSF55781">
    <property type="entry name" value="GAF domain-like"/>
    <property type="match status" value="1"/>
</dbReference>
<dbReference type="Gene3D" id="3.30.565.10">
    <property type="entry name" value="Histidine kinase-like ATPase, C-terminal domain"/>
    <property type="match status" value="1"/>
</dbReference>
<dbReference type="NCBIfam" id="TIGR00229">
    <property type="entry name" value="sensory_box"/>
    <property type="match status" value="1"/>
</dbReference>
<dbReference type="GO" id="GO:0005886">
    <property type="term" value="C:plasma membrane"/>
    <property type="evidence" value="ECO:0007669"/>
    <property type="project" value="UniProtKB-SubCell"/>
</dbReference>
<dbReference type="CDD" id="cd06225">
    <property type="entry name" value="HAMP"/>
    <property type="match status" value="1"/>
</dbReference>
<keyword evidence="9" id="KW-0067">ATP-binding</keyword>
<dbReference type="InterPro" id="IPR050736">
    <property type="entry name" value="Sensor_HK_Regulatory"/>
</dbReference>
<dbReference type="InterPro" id="IPR003594">
    <property type="entry name" value="HATPase_dom"/>
</dbReference>
<dbReference type="InterPro" id="IPR035965">
    <property type="entry name" value="PAS-like_dom_sf"/>
</dbReference>
<dbReference type="InterPro" id="IPR000014">
    <property type="entry name" value="PAS"/>
</dbReference>
<keyword evidence="14" id="KW-0812">Transmembrane</keyword>
<dbReference type="SMART" id="SM00388">
    <property type="entry name" value="HisKA"/>
    <property type="match status" value="2"/>
</dbReference>
<feature type="domain" description="PAC" evidence="17">
    <location>
        <begin position="358"/>
        <end position="410"/>
    </location>
</feature>
<evidence type="ECO:0000256" key="8">
    <source>
        <dbReference type="ARBA" id="ARBA00022777"/>
    </source>
</evidence>